<comment type="catalytic activity">
    <reaction evidence="1 10">
        <text>Endonucleolytic cleavage of DNA to give random double-stranded fragments with terminal 5'-phosphates, ATP is simultaneously hydrolyzed.</text>
        <dbReference type="EC" id="3.1.21.3"/>
    </reaction>
</comment>
<evidence type="ECO:0000256" key="8">
    <source>
        <dbReference type="ARBA" id="ARBA00022840"/>
    </source>
</evidence>
<keyword evidence="5 10" id="KW-0680">Restriction system</keyword>
<dbReference type="PANTHER" id="PTHR30195:SF15">
    <property type="entry name" value="TYPE I RESTRICTION ENZYME HINDI ENDONUCLEASE SUBUNIT"/>
    <property type="match status" value="1"/>
</dbReference>
<dbReference type="InterPro" id="IPR004473">
    <property type="entry name" value="Restrct_endonuc_typeI_HsdR"/>
</dbReference>
<evidence type="ECO:0000256" key="10">
    <source>
        <dbReference type="RuleBase" id="RU364115"/>
    </source>
</evidence>
<feature type="domain" description="Helicase ATP-binding" evidence="11">
    <location>
        <begin position="282"/>
        <end position="450"/>
    </location>
</feature>
<dbReference type="InterPro" id="IPR040980">
    <property type="entry name" value="SWI2_SNF2"/>
</dbReference>
<evidence type="ECO:0000259" key="11">
    <source>
        <dbReference type="PROSITE" id="PS51192"/>
    </source>
</evidence>
<evidence type="ECO:0000256" key="3">
    <source>
        <dbReference type="ARBA" id="ARBA00022722"/>
    </source>
</evidence>
<name>A0ABP8IDG3_9GAMM</name>
<dbReference type="Pfam" id="PF18766">
    <property type="entry name" value="SWI2_SNF2"/>
    <property type="match status" value="1"/>
</dbReference>
<evidence type="ECO:0000313" key="12">
    <source>
        <dbReference type="EMBL" id="GAA4356556.1"/>
    </source>
</evidence>
<keyword evidence="7 10" id="KW-0378">Hydrolase</keyword>
<dbReference type="RefSeq" id="WP_345291588.1">
    <property type="nucleotide sequence ID" value="NZ_BAABFV010000001.1"/>
</dbReference>
<evidence type="ECO:0000256" key="4">
    <source>
        <dbReference type="ARBA" id="ARBA00022741"/>
    </source>
</evidence>
<reference evidence="13" key="1">
    <citation type="journal article" date="2019" name="Int. J. Syst. Evol. Microbiol.">
        <title>The Global Catalogue of Microorganisms (GCM) 10K type strain sequencing project: providing services to taxonomists for standard genome sequencing and annotation.</title>
        <authorList>
            <consortium name="The Broad Institute Genomics Platform"/>
            <consortium name="The Broad Institute Genome Sequencing Center for Infectious Disease"/>
            <person name="Wu L."/>
            <person name="Ma J."/>
        </authorList>
    </citation>
    <scope>NUCLEOTIDE SEQUENCE [LARGE SCALE GENOMIC DNA]</scope>
    <source>
        <strain evidence="13">JCM 17728</strain>
    </source>
</reference>
<gene>
    <name evidence="12" type="ORF">GCM10023151_04590</name>
</gene>
<comment type="caution">
    <text evidence="12">The sequence shown here is derived from an EMBL/GenBank/DDBJ whole genome shotgun (WGS) entry which is preliminary data.</text>
</comment>
<evidence type="ECO:0000256" key="1">
    <source>
        <dbReference type="ARBA" id="ARBA00000851"/>
    </source>
</evidence>
<keyword evidence="9 10" id="KW-0238">DNA-binding</keyword>
<keyword evidence="13" id="KW-1185">Reference proteome</keyword>
<dbReference type="Gene3D" id="3.90.1570.50">
    <property type="match status" value="1"/>
</dbReference>
<dbReference type="PANTHER" id="PTHR30195">
    <property type="entry name" value="TYPE I SITE-SPECIFIC DEOXYRIBONUCLEASE PROTEIN SUBUNIT M AND R"/>
    <property type="match status" value="1"/>
</dbReference>
<keyword evidence="4 10" id="KW-0547">Nucleotide-binding</keyword>
<dbReference type="Gene3D" id="3.40.50.300">
    <property type="entry name" value="P-loop containing nucleotide triphosphate hydrolases"/>
    <property type="match status" value="2"/>
</dbReference>
<sequence>MSKVGQKERATQNRVVTLFQNQLGYDYYGDWQDRESNSCIEEEYVRSWLIKQGVGDSIITKAIRQFKLAATMGDGKKLYHANKDIYSLLRYGVKVRQGQGETTKTVWLIDWNNPSNNHFAIAEEVTVKGQNNKRPDIVLYVNGIALGVIELKRSSVSVTEGIRQNLDNQKKSFIRDFYSTVQLVMAGNDTEGLRYGTIGTPESHYYTWKEENPDYTPDADERSSKHLSINDVSYTDEILDFDICNLCNKERLLEIIHDFVVFDAGYKKTCRQNQYFGVKASQERLEKKDGGIIWHTQGSGKSLTMVWLAKWIREHVNNARVLVITDRTELDEQIEGVFKGVDEDIRRSKSGADLVSILNEAEPWLICSLIHKFGRQSANDDENDDKATDDYLEELKNNLPTDFEAKGNLFVFVDECHRTQSGKLHAAMKAILPEAIFVGFTGTPLLKKDKQKSIEVFGSFIHTYKFDEAVEDGVVLDLQYEARDIDQYIRKPERIDEWFDINTKGLTDMAKVQLKQRWGTMQKVLSSQERLGMIVNDIWKDMKTKPRLADGRGNAMLVCANIYQACKVYELFRKTDLKDKCAIVTSYLPSPNDIKGEETGAGATEKLHQYEIYQQMLADFYEIPKEEAIKKAENFETKAKKLFKKEPGQMRLLIVVDKLLTGFDAPSATYLYIDKKMQDHGLFQAICRVNRLDGEDKEYGYVIDYKDLFHSLESSISDYTSGAFDDYDKEDVQGLLTDRLVTSKERLEEAREATKALCEPVLEPKELIDYIRYFCGDVAKSEDLKLNESKRVTLYKNVAALVRAYSNMANEMHAAGYNAKEAKDIKAEVEHFSHMRKEIKLASKDEVDMKQYEPAMRRLLDTYIKAEDSETVIDFEKLGLIELIVEKSKQNPASPENTKVPEAMAETIENNIRKVIIEGQPINPKYYDKMSALLDALIKQRREEAVSYEEYLKQVKKIAEGITSDGSCESNYPKSMNTKAKQSLYDNLDQNEELVTRIDTAIRYTKKADWKSNRFRRKRVENAVKEEIGEYKVDVDSVMEIVKNQKEYD</sequence>
<dbReference type="SMART" id="SM00487">
    <property type="entry name" value="DEXDc"/>
    <property type="match status" value="1"/>
</dbReference>
<dbReference type="CDD" id="cd18030">
    <property type="entry name" value="DEXHc_RE_I_HsdR"/>
    <property type="match status" value="1"/>
</dbReference>
<evidence type="ECO:0000256" key="7">
    <source>
        <dbReference type="ARBA" id="ARBA00022801"/>
    </source>
</evidence>
<dbReference type="EC" id="3.1.21.3" evidence="10"/>
<dbReference type="PROSITE" id="PS51192">
    <property type="entry name" value="HELICASE_ATP_BIND_1"/>
    <property type="match status" value="1"/>
</dbReference>
<dbReference type="Pfam" id="PF04313">
    <property type="entry name" value="HSDR_N"/>
    <property type="match status" value="1"/>
</dbReference>
<dbReference type="EMBL" id="BAABFV010000001">
    <property type="protein sequence ID" value="GAA4356556.1"/>
    <property type="molecule type" value="Genomic_DNA"/>
</dbReference>
<proteinExistence type="inferred from homology"/>
<dbReference type="Pfam" id="PF22679">
    <property type="entry name" value="T1R_D3-like"/>
    <property type="match status" value="1"/>
</dbReference>
<evidence type="ECO:0000256" key="9">
    <source>
        <dbReference type="ARBA" id="ARBA00023125"/>
    </source>
</evidence>
<dbReference type="InterPro" id="IPR051268">
    <property type="entry name" value="Type-I_R_enzyme_R_subunit"/>
</dbReference>
<dbReference type="InterPro" id="IPR027417">
    <property type="entry name" value="P-loop_NTPase"/>
</dbReference>
<dbReference type="SUPFAM" id="SSF52540">
    <property type="entry name" value="P-loop containing nucleoside triphosphate hydrolases"/>
    <property type="match status" value="1"/>
</dbReference>
<dbReference type="InterPro" id="IPR055180">
    <property type="entry name" value="HsdR_RecA-like_helicase_dom_2"/>
</dbReference>
<evidence type="ECO:0000313" key="13">
    <source>
        <dbReference type="Proteomes" id="UP001501011"/>
    </source>
</evidence>
<comment type="function">
    <text evidence="10">Subunit R is required for both nuclease and ATPase activities, but not for modification.</text>
</comment>
<evidence type="ECO:0000256" key="6">
    <source>
        <dbReference type="ARBA" id="ARBA00022759"/>
    </source>
</evidence>
<comment type="subunit">
    <text evidence="10">The type I restriction/modification system is composed of three polypeptides R, M and S.</text>
</comment>
<dbReference type="InterPro" id="IPR014001">
    <property type="entry name" value="Helicase_ATP-bd"/>
</dbReference>
<evidence type="ECO:0000256" key="2">
    <source>
        <dbReference type="ARBA" id="ARBA00008598"/>
    </source>
</evidence>
<evidence type="ECO:0000256" key="5">
    <source>
        <dbReference type="ARBA" id="ARBA00022747"/>
    </source>
</evidence>
<organism evidence="12 13">
    <name type="scientific">Kangiella marina</name>
    <dbReference type="NCBI Taxonomy" id="1079178"/>
    <lineage>
        <taxon>Bacteria</taxon>
        <taxon>Pseudomonadati</taxon>
        <taxon>Pseudomonadota</taxon>
        <taxon>Gammaproteobacteria</taxon>
        <taxon>Kangiellales</taxon>
        <taxon>Kangiellaceae</taxon>
        <taxon>Kangiella</taxon>
    </lineage>
</organism>
<dbReference type="InterPro" id="IPR007409">
    <property type="entry name" value="Restrct_endonuc_type1_HsdR_N"/>
</dbReference>
<dbReference type="NCBIfam" id="TIGR00348">
    <property type="entry name" value="hsdR"/>
    <property type="match status" value="1"/>
</dbReference>
<accession>A0ABP8IDG3</accession>
<dbReference type="CDD" id="cd22332">
    <property type="entry name" value="HsdR_N"/>
    <property type="match status" value="1"/>
</dbReference>
<comment type="similarity">
    <text evidence="2 10">Belongs to the HsdR family.</text>
</comment>
<dbReference type="CDD" id="cd18800">
    <property type="entry name" value="SF2_C_EcoR124I-like"/>
    <property type="match status" value="1"/>
</dbReference>
<keyword evidence="6" id="KW-0255">Endonuclease</keyword>
<keyword evidence="3" id="KW-0540">Nuclease</keyword>
<protein>
    <recommendedName>
        <fullName evidence="10">Type I restriction enzyme endonuclease subunit</fullName>
        <shortName evidence="10">R protein</shortName>
        <ecNumber evidence="10">3.1.21.3</ecNumber>
    </recommendedName>
</protein>
<keyword evidence="8 10" id="KW-0067">ATP-binding</keyword>
<dbReference type="Proteomes" id="UP001501011">
    <property type="component" value="Unassembled WGS sequence"/>
</dbReference>